<dbReference type="AlphaFoldDB" id="A0A6G0J0B3"/>
<dbReference type="GO" id="GO:0005540">
    <property type="term" value="F:hyaluronic acid binding"/>
    <property type="evidence" value="ECO:0007669"/>
    <property type="project" value="InterPro"/>
</dbReference>
<evidence type="ECO:0000256" key="1">
    <source>
        <dbReference type="ARBA" id="ARBA00004167"/>
    </source>
</evidence>
<sequence>MNMIWLCITLVSITQIICDQNIDTSHIRVFPAVHKSIAGVFQVTYTDDFNQPQYAFNASEARTLCWSLGVNIASKAQVKDALSRGLETCRFGWIDEHFGVIPRRKALSNCGQNQTGLVTWRAPVTQKFDVFCFNESDAATQLKDTTTDSPLHSGDYSGQTQFPPKEVNSTLKMHSTSSSSLLPSSSSTPNTLDNEVEPARFVGGVQGSAGATAILITSICALLLIAVIALVYIKMRRNRSLSTDIKQQEEYIQTEEWTCVKIIKETKIAADEDERIDVDDNAT</sequence>
<dbReference type="SMART" id="SM00445">
    <property type="entry name" value="LINK"/>
    <property type="match status" value="1"/>
</dbReference>
<name>A0A6G0J0B3_LARCR</name>
<dbReference type="EMBL" id="REGW02000004">
    <property type="protein sequence ID" value="KAE8297024.1"/>
    <property type="molecule type" value="Genomic_DNA"/>
</dbReference>
<keyword evidence="8" id="KW-0325">Glycoprotein</keyword>
<gene>
    <name evidence="14" type="ORF">D5F01_LYC03637</name>
</gene>
<keyword evidence="7 14" id="KW-0675">Receptor</keyword>
<keyword evidence="15" id="KW-1185">Reference proteome</keyword>
<evidence type="ECO:0000256" key="12">
    <source>
        <dbReference type="SAM" id="SignalP"/>
    </source>
</evidence>
<dbReference type="InterPro" id="IPR043210">
    <property type="entry name" value="CD44_antigen-like"/>
</dbReference>
<feature type="region of interest" description="Disordered" evidence="10">
    <location>
        <begin position="144"/>
        <end position="193"/>
    </location>
</feature>
<keyword evidence="6 9" id="KW-1015">Disulfide bond</keyword>
<evidence type="ECO:0000313" key="14">
    <source>
        <dbReference type="EMBL" id="KAE8297024.1"/>
    </source>
</evidence>
<keyword evidence="4 11" id="KW-1133">Transmembrane helix</keyword>
<comment type="caution">
    <text evidence="14">The sequence shown here is derived from an EMBL/GenBank/DDBJ whole genome shotgun (WGS) entry which is preliminary data.</text>
</comment>
<dbReference type="PROSITE" id="PS01241">
    <property type="entry name" value="LINK_1"/>
    <property type="match status" value="1"/>
</dbReference>
<dbReference type="GO" id="GO:0007155">
    <property type="term" value="P:cell adhesion"/>
    <property type="evidence" value="ECO:0007669"/>
    <property type="project" value="InterPro"/>
</dbReference>
<evidence type="ECO:0000256" key="7">
    <source>
        <dbReference type="ARBA" id="ARBA00023170"/>
    </source>
</evidence>
<comment type="caution">
    <text evidence="9">Lacks conserved residue(s) required for the propagation of feature annotation.</text>
</comment>
<organism evidence="14 15">
    <name type="scientific">Larimichthys crocea</name>
    <name type="common">Large yellow croaker</name>
    <name type="synonym">Pseudosciaena crocea</name>
    <dbReference type="NCBI Taxonomy" id="215358"/>
    <lineage>
        <taxon>Eukaryota</taxon>
        <taxon>Metazoa</taxon>
        <taxon>Chordata</taxon>
        <taxon>Craniata</taxon>
        <taxon>Vertebrata</taxon>
        <taxon>Euteleostomi</taxon>
        <taxon>Actinopterygii</taxon>
        <taxon>Neopterygii</taxon>
        <taxon>Teleostei</taxon>
        <taxon>Neoteleostei</taxon>
        <taxon>Acanthomorphata</taxon>
        <taxon>Eupercaria</taxon>
        <taxon>Sciaenidae</taxon>
        <taxon>Larimichthys</taxon>
    </lineage>
</organism>
<feature type="compositionally biased region" description="Low complexity" evidence="10">
    <location>
        <begin position="175"/>
        <end position="189"/>
    </location>
</feature>
<accession>A0A6G0J0B3</accession>
<feature type="signal peptide" evidence="12">
    <location>
        <begin position="1"/>
        <end position="18"/>
    </location>
</feature>
<evidence type="ECO:0000256" key="11">
    <source>
        <dbReference type="SAM" id="Phobius"/>
    </source>
</evidence>
<dbReference type="PRINTS" id="PR01265">
    <property type="entry name" value="LINKMODULE"/>
</dbReference>
<dbReference type="SUPFAM" id="SSF56436">
    <property type="entry name" value="C-type lectin-like"/>
    <property type="match status" value="1"/>
</dbReference>
<comment type="subcellular location">
    <subcellularLocation>
        <location evidence="1">Membrane</location>
        <topology evidence="1">Single-pass membrane protein</topology>
    </subcellularLocation>
</comment>
<evidence type="ECO:0000313" key="15">
    <source>
        <dbReference type="Proteomes" id="UP000424527"/>
    </source>
</evidence>
<dbReference type="Proteomes" id="UP000424527">
    <property type="component" value="Unassembled WGS sequence"/>
</dbReference>
<feature type="compositionally biased region" description="Polar residues" evidence="10">
    <location>
        <begin position="144"/>
        <end position="174"/>
    </location>
</feature>
<feature type="transmembrane region" description="Helical" evidence="11">
    <location>
        <begin position="209"/>
        <end position="233"/>
    </location>
</feature>
<proteinExistence type="predicted"/>
<dbReference type="GO" id="GO:0004888">
    <property type="term" value="F:transmembrane signaling receptor activity"/>
    <property type="evidence" value="ECO:0007669"/>
    <property type="project" value="TreeGrafter"/>
</dbReference>
<feature type="domain" description="Link" evidence="13">
    <location>
        <begin position="39"/>
        <end position="134"/>
    </location>
</feature>
<dbReference type="GO" id="GO:0005886">
    <property type="term" value="C:plasma membrane"/>
    <property type="evidence" value="ECO:0007669"/>
    <property type="project" value="TreeGrafter"/>
</dbReference>
<evidence type="ECO:0000256" key="3">
    <source>
        <dbReference type="ARBA" id="ARBA00022729"/>
    </source>
</evidence>
<evidence type="ECO:0000256" key="5">
    <source>
        <dbReference type="ARBA" id="ARBA00023136"/>
    </source>
</evidence>
<evidence type="ECO:0000256" key="6">
    <source>
        <dbReference type="ARBA" id="ARBA00023157"/>
    </source>
</evidence>
<dbReference type="PANTHER" id="PTHR10225">
    <property type="entry name" value="HYALURONAN RECEPTOR"/>
    <property type="match status" value="1"/>
</dbReference>
<dbReference type="Pfam" id="PF00193">
    <property type="entry name" value="Xlink"/>
    <property type="match status" value="1"/>
</dbReference>
<dbReference type="PANTHER" id="PTHR10225:SF2">
    <property type="entry name" value="LYMPHATIC VESSEL ENDOTHELIAL HYALURONIC ACID RECEPTOR 1"/>
    <property type="match status" value="1"/>
</dbReference>
<dbReference type="InterPro" id="IPR016187">
    <property type="entry name" value="CTDL_fold"/>
</dbReference>
<dbReference type="PROSITE" id="PS50963">
    <property type="entry name" value="LINK_2"/>
    <property type="match status" value="1"/>
</dbReference>
<evidence type="ECO:0000256" key="4">
    <source>
        <dbReference type="ARBA" id="ARBA00022989"/>
    </source>
</evidence>
<evidence type="ECO:0000256" key="2">
    <source>
        <dbReference type="ARBA" id="ARBA00022692"/>
    </source>
</evidence>
<keyword evidence="2 11" id="KW-0812">Transmembrane</keyword>
<evidence type="ECO:0000256" key="9">
    <source>
        <dbReference type="PROSITE-ProRule" id="PRU00323"/>
    </source>
</evidence>
<dbReference type="InterPro" id="IPR016186">
    <property type="entry name" value="C-type_lectin-like/link_sf"/>
</dbReference>
<evidence type="ECO:0000256" key="8">
    <source>
        <dbReference type="ARBA" id="ARBA00023180"/>
    </source>
</evidence>
<keyword evidence="5 11" id="KW-0472">Membrane</keyword>
<protein>
    <submittedName>
        <fullName evidence="14">CD44 antigen Extracellular matrix receptor III</fullName>
    </submittedName>
</protein>
<dbReference type="InterPro" id="IPR000538">
    <property type="entry name" value="Link_dom"/>
</dbReference>
<feature type="disulfide bond" evidence="9">
    <location>
        <begin position="89"/>
        <end position="110"/>
    </location>
</feature>
<feature type="chain" id="PRO_5026020642" evidence="12">
    <location>
        <begin position="19"/>
        <end position="283"/>
    </location>
</feature>
<dbReference type="Gene3D" id="3.10.100.10">
    <property type="entry name" value="Mannose-Binding Protein A, subunit A"/>
    <property type="match status" value="1"/>
</dbReference>
<evidence type="ECO:0000259" key="13">
    <source>
        <dbReference type="PROSITE" id="PS50963"/>
    </source>
</evidence>
<keyword evidence="3 12" id="KW-0732">Signal</keyword>
<evidence type="ECO:0000256" key="10">
    <source>
        <dbReference type="SAM" id="MobiDB-lite"/>
    </source>
</evidence>
<reference evidence="14 15" key="1">
    <citation type="submission" date="2019-07" db="EMBL/GenBank/DDBJ databases">
        <title>Chromosome genome assembly for large yellow croaker.</title>
        <authorList>
            <person name="Xiao S."/>
        </authorList>
    </citation>
    <scope>NUCLEOTIDE SEQUENCE [LARGE SCALE GENOMIC DNA]</scope>
    <source>
        <strain evidence="14">JMULYC20181020</strain>
        <tissue evidence="14">Muscle</tissue>
    </source>
</reference>